<dbReference type="InterPro" id="IPR013656">
    <property type="entry name" value="PAS_4"/>
</dbReference>
<comment type="caution">
    <text evidence="8">The sequence shown here is derived from an EMBL/GenBank/DDBJ whole genome shotgun (WGS) entry which is preliminary data.</text>
</comment>
<accession>A0A1T2YSI7</accession>
<dbReference type="NCBIfam" id="TIGR00229">
    <property type="entry name" value="sensory_box"/>
    <property type="match status" value="1"/>
</dbReference>
<dbReference type="SMART" id="SM00388">
    <property type="entry name" value="HisKA"/>
    <property type="match status" value="1"/>
</dbReference>
<evidence type="ECO:0000313" key="8">
    <source>
        <dbReference type="EMBL" id="OPA95292.1"/>
    </source>
</evidence>
<dbReference type="Pfam" id="PF02518">
    <property type="entry name" value="HATPase_c"/>
    <property type="match status" value="1"/>
</dbReference>
<dbReference type="InterPro" id="IPR035965">
    <property type="entry name" value="PAS-like_dom_sf"/>
</dbReference>
<dbReference type="InterPro" id="IPR036097">
    <property type="entry name" value="HisK_dim/P_sf"/>
</dbReference>
<organism evidence="8 9">
    <name type="scientific">Pseudomonas fluorescens</name>
    <dbReference type="NCBI Taxonomy" id="294"/>
    <lineage>
        <taxon>Bacteria</taxon>
        <taxon>Pseudomonadati</taxon>
        <taxon>Pseudomonadota</taxon>
        <taxon>Gammaproteobacteria</taxon>
        <taxon>Pseudomonadales</taxon>
        <taxon>Pseudomonadaceae</taxon>
        <taxon>Pseudomonas</taxon>
    </lineage>
</organism>
<protein>
    <recommendedName>
        <fullName evidence="2">histidine kinase</fullName>
        <ecNumber evidence="2">2.7.13.3</ecNumber>
    </recommendedName>
</protein>
<feature type="domain" description="PAS" evidence="6">
    <location>
        <begin position="425"/>
        <end position="498"/>
    </location>
</feature>
<dbReference type="SUPFAM" id="SSF55874">
    <property type="entry name" value="ATPase domain of HSP90 chaperone/DNA topoisomerase II/histidine kinase"/>
    <property type="match status" value="1"/>
</dbReference>
<keyword evidence="4 8" id="KW-0808">Transferase</keyword>
<dbReference type="SMART" id="SM00091">
    <property type="entry name" value="PAS"/>
    <property type="match status" value="3"/>
</dbReference>
<dbReference type="GO" id="GO:0000155">
    <property type="term" value="F:phosphorelay sensor kinase activity"/>
    <property type="evidence" value="ECO:0007669"/>
    <property type="project" value="InterPro"/>
</dbReference>
<dbReference type="InterPro" id="IPR001610">
    <property type="entry name" value="PAC"/>
</dbReference>
<dbReference type="InterPro" id="IPR013655">
    <property type="entry name" value="PAS_fold_3"/>
</dbReference>
<dbReference type="InterPro" id="IPR003661">
    <property type="entry name" value="HisK_dim/P_dom"/>
</dbReference>
<dbReference type="RefSeq" id="WP_078740506.1">
    <property type="nucleotide sequence ID" value="NZ_MSDF01000016.1"/>
</dbReference>
<dbReference type="InterPro" id="IPR004358">
    <property type="entry name" value="Sig_transdc_His_kin-like_C"/>
</dbReference>
<dbReference type="InterPro" id="IPR036890">
    <property type="entry name" value="HATPase_C_sf"/>
</dbReference>
<proteinExistence type="predicted"/>
<dbReference type="SMART" id="SM00086">
    <property type="entry name" value="PAC"/>
    <property type="match status" value="3"/>
</dbReference>
<gene>
    <name evidence="8" type="ORF">BFW87_14715</name>
</gene>
<dbReference type="OrthoDB" id="1931120at2"/>
<dbReference type="Pfam" id="PF08448">
    <property type="entry name" value="PAS_4"/>
    <property type="match status" value="1"/>
</dbReference>
<evidence type="ECO:0000259" key="6">
    <source>
        <dbReference type="PROSITE" id="PS50112"/>
    </source>
</evidence>
<evidence type="ECO:0000256" key="3">
    <source>
        <dbReference type="ARBA" id="ARBA00022553"/>
    </source>
</evidence>
<dbReference type="InterPro" id="IPR000700">
    <property type="entry name" value="PAS-assoc_C"/>
</dbReference>
<dbReference type="SUPFAM" id="SSF47384">
    <property type="entry name" value="Homodimeric domain of signal transducing histidine kinase"/>
    <property type="match status" value="1"/>
</dbReference>
<dbReference type="SMART" id="SM00387">
    <property type="entry name" value="HATPase_c"/>
    <property type="match status" value="1"/>
</dbReference>
<dbReference type="SUPFAM" id="SSF55785">
    <property type="entry name" value="PYP-like sensor domain (PAS domain)"/>
    <property type="match status" value="3"/>
</dbReference>
<dbReference type="Gene3D" id="3.30.450.20">
    <property type="entry name" value="PAS domain"/>
    <property type="match status" value="3"/>
</dbReference>
<dbReference type="Proteomes" id="UP000190965">
    <property type="component" value="Unassembled WGS sequence"/>
</dbReference>
<dbReference type="AlphaFoldDB" id="A0A1T2YSI7"/>
<reference evidence="8 9" key="1">
    <citation type="submission" date="2016-12" db="EMBL/GenBank/DDBJ databases">
        <title>Draft genome sequences of seven strains of Pseudomonas fluorescens that produce 4-formylaminooxyvinylglycine.</title>
        <authorList>
            <person name="Okrent R.A."/>
            <person name="Manning V.A."/>
            <person name="Trippe K.M."/>
        </authorList>
    </citation>
    <scope>NUCLEOTIDE SEQUENCE [LARGE SCALE GENOMIC DNA]</scope>
    <source>
        <strain evidence="8 9">P5A</strain>
    </source>
</reference>
<dbReference type="CDD" id="cd00082">
    <property type="entry name" value="HisKA"/>
    <property type="match status" value="1"/>
</dbReference>
<evidence type="ECO:0000259" key="5">
    <source>
        <dbReference type="PROSITE" id="PS50109"/>
    </source>
</evidence>
<name>A0A1T2YSI7_PSEFL</name>
<dbReference type="PROSITE" id="PS50112">
    <property type="entry name" value="PAS"/>
    <property type="match status" value="1"/>
</dbReference>
<dbReference type="Gene3D" id="1.10.287.130">
    <property type="match status" value="1"/>
</dbReference>
<comment type="catalytic activity">
    <reaction evidence="1">
        <text>ATP + protein L-histidine = ADP + protein N-phospho-L-histidine.</text>
        <dbReference type="EC" id="2.7.13.3"/>
    </reaction>
</comment>
<dbReference type="Gene3D" id="3.30.565.10">
    <property type="entry name" value="Histidine kinase-like ATPase, C-terminal domain"/>
    <property type="match status" value="1"/>
</dbReference>
<dbReference type="InterPro" id="IPR000014">
    <property type="entry name" value="PAS"/>
</dbReference>
<dbReference type="PANTHER" id="PTHR43065:SF42">
    <property type="entry name" value="TWO-COMPONENT SENSOR PPRA"/>
    <property type="match status" value="1"/>
</dbReference>
<dbReference type="PANTHER" id="PTHR43065">
    <property type="entry name" value="SENSOR HISTIDINE KINASE"/>
    <property type="match status" value="1"/>
</dbReference>
<dbReference type="Pfam" id="PF08447">
    <property type="entry name" value="PAS_3"/>
    <property type="match status" value="1"/>
</dbReference>
<dbReference type="CDD" id="cd00130">
    <property type="entry name" value="PAS"/>
    <property type="match status" value="2"/>
</dbReference>
<dbReference type="InterPro" id="IPR003594">
    <property type="entry name" value="HATPase_dom"/>
</dbReference>
<sequence length="912" mass="101972">MTPGDKLFARLLGRNEALALGAPAAPDVGLQLHLDPHGRVLSIAGTLRAQLAQHLLNEPGPRLQTLLCDARAVSLEGNPGDWQRHALDLDFQGAGGQTLHTRGALEPDGDGWTLHLIDVGDLLAGRQRAQQREQNHQLACLMSEQLRVCSLNRLQEVFTEHLRSLAQRWHIPCVAMALLDEEDQGWRIHSQYAAHDAPALWHTGQGLGTCLDSANGNTPLSLDAAQGRSDNPRLHSVFGNAEGLLVPYRDSRGVAAWLLCGFYSGEPQTGERDWLNLCAALAAPLLSRLREQRHHQQLERVEALQGLLGTGWWELLPATDEIQLAPQLLRSLSQEDGPARQALGTWLELIHPADRQELNSRLQDLQALGKTLLTGVRLQRTDAEQNPIWYRVQGQVLGTGDHRRWVGFMLDISDIKNQQLQAAAAHARLDNLIASSPAVIYVQRYANGALHPAFFSDSLMPLLGWTLADFSEDTLASLIHPADRDLYFERTRQLLREGTVRSRYRVRDKQGDYHWLLDEAKLLRDDLGLPVEAVGLWLDVTEATQASEQMRQSEERYRILVEDSPAMICRYRPDLQLTFGNTPLANYLECAPAQLPGMDLGQWLSPQQREAFVQRIRQLTPEFPVSTAEISLQLPGREHAWWVWSDRGVFDENGELIEVQAVGRDNTEVRRSQQQLTQSAKMATLGEMATGLAHEINQPLNVMRMAIANVLKRLESGDVQLDYLVEKLRRIDTQVQRAARVVDHMRVFGRRSEIEQQPFDPTQAMEGTLALLSEGLRGKGVEVRVTPVDFQVQVKGYVDQLEQVLINLLVNARDALLSQREQRADLRPWIAVHSEHDSRHVRIWVEDNGGGIDPRLLERIFEPFFTTKPIGVGTGLGLSVSYGIVENMGGRLSVTNGEAGARFCVELPIAQA</sequence>
<evidence type="ECO:0000313" key="9">
    <source>
        <dbReference type="Proteomes" id="UP000190965"/>
    </source>
</evidence>
<dbReference type="PROSITE" id="PS50113">
    <property type="entry name" value="PAC"/>
    <property type="match status" value="2"/>
</dbReference>
<evidence type="ECO:0000256" key="1">
    <source>
        <dbReference type="ARBA" id="ARBA00000085"/>
    </source>
</evidence>
<dbReference type="PROSITE" id="PS50109">
    <property type="entry name" value="HIS_KIN"/>
    <property type="match status" value="1"/>
</dbReference>
<dbReference type="EC" id="2.7.13.3" evidence="2"/>
<dbReference type="Pfam" id="PF00512">
    <property type="entry name" value="HisKA"/>
    <property type="match status" value="1"/>
</dbReference>
<dbReference type="EMBL" id="MSDF01000016">
    <property type="protein sequence ID" value="OPA95292.1"/>
    <property type="molecule type" value="Genomic_DNA"/>
</dbReference>
<feature type="domain" description="Histidine kinase" evidence="5">
    <location>
        <begin position="691"/>
        <end position="911"/>
    </location>
</feature>
<evidence type="ECO:0000256" key="2">
    <source>
        <dbReference type="ARBA" id="ARBA00012438"/>
    </source>
</evidence>
<evidence type="ECO:0000256" key="4">
    <source>
        <dbReference type="ARBA" id="ARBA00022777"/>
    </source>
</evidence>
<dbReference type="InterPro" id="IPR005467">
    <property type="entry name" value="His_kinase_dom"/>
</dbReference>
<feature type="domain" description="PAC" evidence="7">
    <location>
        <begin position="626"/>
        <end position="678"/>
    </location>
</feature>
<dbReference type="PRINTS" id="PR00344">
    <property type="entry name" value="BCTRLSENSOR"/>
</dbReference>
<feature type="domain" description="PAC" evidence="7">
    <location>
        <begin position="500"/>
        <end position="552"/>
    </location>
</feature>
<evidence type="ECO:0000259" key="7">
    <source>
        <dbReference type="PROSITE" id="PS50113"/>
    </source>
</evidence>
<keyword evidence="4 8" id="KW-0418">Kinase</keyword>
<keyword evidence="3" id="KW-0597">Phosphoprotein</keyword>